<reference evidence="3" key="1">
    <citation type="submission" date="2016-10" db="EMBL/GenBank/DDBJ databases">
        <authorList>
            <person name="Varghese N."/>
            <person name="Submissions S."/>
        </authorList>
    </citation>
    <scope>NUCLEOTIDE SEQUENCE [LARGE SCALE GENOMIC DNA]</scope>
    <source>
        <strain evidence="3">DSM 45422</strain>
    </source>
</reference>
<dbReference type="AlphaFoldDB" id="A0A1H3GXE2"/>
<accession>A0A1H3GXE2</accession>
<keyword evidence="1" id="KW-1133">Transmembrane helix</keyword>
<evidence type="ECO:0008006" key="4">
    <source>
        <dbReference type="Google" id="ProtNLM"/>
    </source>
</evidence>
<dbReference type="RefSeq" id="WP_091154670.1">
    <property type="nucleotide sequence ID" value="NZ_FNOT01000004.1"/>
</dbReference>
<protein>
    <recommendedName>
        <fullName evidence="4">DUF2269 domain-containing protein</fullName>
    </recommendedName>
</protein>
<evidence type="ECO:0000313" key="3">
    <source>
        <dbReference type="Proteomes" id="UP000198921"/>
    </source>
</evidence>
<evidence type="ECO:0000256" key="1">
    <source>
        <dbReference type="SAM" id="Phobius"/>
    </source>
</evidence>
<name>A0A1H3GXE2_9ACTN</name>
<dbReference type="Proteomes" id="UP000198921">
    <property type="component" value="Unassembled WGS sequence"/>
</dbReference>
<dbReference type="OrthoDB" id="8082651at2"/>
<feature type="transmembrane region" description="Helical" evidence="1">
    <location>
        <begin position="59"/>
        <end position="84"/>
    </location>
</feature>
<dbReference type="STRING" id="1137993.SAMN05660209_02051"/>
<dbReference type="EMBL" id="FNOT01000004">
    <property type="protein sequence ID" value="SDY07797.1"/>
    <property type="molecule type" value="Genomic_DNA"/>
</dbReference>
<keyword evidence="3" id="KW-1185">Reference proteome</keyword>
<feature type="transmembrane region" description="Helical" evidence="1">
    <location>
        <begin position="143"/>
        <end position="163"/>
    </location>
</feature>
<sequence>MPTSPPVRVHLGRNARRVVLLVHLATSLGWLGADLVLGVLAGTGFLAEDPALVAACYTALHVFAVPVLLVLGLGSLGSGLLLGLASRWGVVRTTWVLVKLVINLVLVALVPVLLQPRLAEVARQARHVDAGLVERLGRIPLDLLFPAVVSGTALLVAAVLAIWKPWGPTRRA</sequence>
<keyword evidence="1" id="KW-0812">Transmembrane</keyword>
<organism evidence="2 3">
    <name type="scientific">Geodermatophilus africanus</name>
    <dbReference type="NCBI Taxonomy" id="1137993"/>
    <lineage>
        <taxon>Bacteria</taxon>
        <taxon>Bacillati</taxon>
        <taxon>Actinomycetota</taxon>
        <taxon>Actinomycetes</taxon>
        <taxon>Geodermatophilales</taxon>
        <taxon>Geodermatophilaceae</taxon>
        <taxon>Geodermatophilus</taxon>
    </lineage>
</organism>
<keyword evidence="1" id="KW-0472">Membrane</keyword>
<feature type="transmembrane region" description="Helical" evidence="1">
    <location>
        <begin position="96"/>
        <end position="114"/>
    </location>
</feature>
<feature type="transmembrane region" description="Helical" evidence="1">
    <location>
        <begin position="20"/>
        <end position="47"/>
    </location>
</feature>
<gene>
    <name evidence="2" type="ORF">SAMN05660209_02051</name>
</gene>
<proteinExistence type="predicted"/>
<evidence type="ECO:0000313" key="2">
    <source>
        <dbReference type="EMBL" id="SDY07797.1"/>
    </source>
</evidence>